<evidence type="ECO:0000256" key="2">
    <source>
        <dbReference type="ARBA" id="ARBA00007557"/>
    </source>
</evidence>
<dbReference type="RefSeq" id="WP_152172987.1">
    <property type="nucleotide sequence ID" value="NZ_CP045096.1"/>
</dbReference>
<dbReference type="GO" id="GO:0005829">
    <property type="term" value="C:cytosol"/>
    <property type="evidence" value="ECO:0007669"/>
    <property type="project" value="TreeGrafter"/>
</dbReference>
<dbReference type="Proteomes" id="UP000327294">
    <property type="component" value="Chromosome"/>
</dbReference>
<feature type="domain" description="Electron transfer flavoprotein alpha/beta-subunit N-terminal" evidence="8">
    <location>
        <begin position="22"/>
        <end position="222"/>
    </location>
</feature>
<reference evidence="9 10" key="1">
    <citation type="submission" date="2019-10" db="EMBL/GenBank/DDBJ databases">
        <title>Streptomyces sp. strain GY16 isolated from leaves of Broussonetia papyrifera.</title>
        <authorList>
            <person name="Mo P."/>
        </authorList>
    </citation>
    <scope>NUCLEOTIDE SEQUENCE [LARGE SCALE GENOMIC DNA]</scope>
    <source>
        <strain evidence="9 10">GY16</strain>
    </source>
</reference>
<keyword evidence="10" id="KW-1185">Reference proteome</keyword>
<comment type="cofactor">
    <cofactor evidence="1">
        <name>FAD</name>
        <dbReference type="ChEBI" id="CHEBI:57692"/>
    </cofactor>
</comment>
<dbReference type="InterPro" id="IPR014730">
    <property type="entry name" value="ETF_a/b_N"/>
</dbReference>
<dbReference type="PANTHER" id="PTHR21294:SF8">
    <property type="entry name" value="ELECTRON TRANSFER FLAVOPROTEIN SUBUNIT BETA"/>
    <property type="match status" value="1"/>
</dbReference>
<evidence type="ECO:0000256" key="4">
    <source>
        <dbReference type="ARBA" id="ARBA00016797"/>
    </source>
</evidence>
<sequence length="270" mass="28012">MNIVVCVKYVPDATADRRFEDDGTVDREDVDGLLSELDEYAVEQALQIREHLEDGDGGDDVVVTALCVGPEEASDAVRKALQMGADNGVHVVDDAIAGSDAPATSLVLAEAVRKLGADSGRSLVVCGMASTDGGMGVVPAMVSERLGIPGVTLGTQITVEADTVRIRRDGETSADTVEGTLPAVLSVTDQSGEARYPSFKGIMAAKKKPVETWSLADLGIDAERVGATAAWSVVEATSARPPRTAGHVVTDEDGSGAEALVGFLASKKFV</sequence>
<dbReference type="KEGG" id="sphv:F9278_41915"/>
<dbReference type="InterPro" id="IPR033948">
    <property type="entry name" value="ETF_beta_N"/>
</dbReference>
<dbReference type="InterPro" id="IPR012255">
    <property type="entry name" value="ETF_b"/>
</dbReference>
<gene>
    <name evidence="9" type="ORF">F9278_41915</name>
</gene>
<dbReference type="CDD" id="cd01714">
    <property type="entry name" value="ETF_beta"/>
    <property type="match status" value="1"/>
</dbReference>
<proteinExistence type="inferred from homology"/>
<evidence type="ECO:0000256" key="7">
    <source>
        <dbReference type="ARBA" id="ARBA00025649"/>
    </source>
</evidence>
<dbReference type="InterPro" id="IPR014729">
    <property type="entry name" value="Rossmann-like_a/b/a_fold"/>
</dbReference>
<dbReference type="GO" id="GO:0009055">
    <property type="term" value="F:electron transfer activity"/>
    <property type="evidence" value="ECO:0007669"/>
    <property type="project" value="InterPro"/>
</dbReference>
<dbReference type="PANTHER" id="PTHR21294">
    <property type="entry name" value="ELECTRON TRANSFER FLAVOPROTEIN BETA-SUBUNIT"/>
    <property type="match status" value="1"/>
</dbReference>
<comment type="function">
    <text evidence="7">The electron transfer flavoprotein serves as a specific electron acceptor for other dehydrogenases. It transfers the electrons to the main respiratory chain via ETF-ubiquinone oxidoreductase (ETF dehydrogenase).</text>
</comment>
<evidence type="ECO:0000256" key="6">
    <source>
        <dbReference type="ARBA" id="ARBA00022982"/>
    </source>
</evidence>
<dbReference type="SMART" id="SM00893">
    <property type="entry name" value="ETF"/>
    <property type="match status" value="1"/>
</dbReference>
<protein>
    <recommendedName>
        <fullName evidence="4">Electron transfer flavoprotein subunit beta</fullName>
    </recommendedName>
</protein>
<comment type="similarity">
    <text evidence="2">Belongs to the ETF beta-subunit/FixA family.</text>
</comment>
<name>A0A5P8KGJ4_9ACTN</name>
<evidence type="ECO:0000256" key="5">
    <source>
        <dbReference type="ARBA" id="ARBA00022448"/>
    </source>
</evidence>
<evidence type="ECO:0000256" key="3">
    <source>
        <dbReference type="ARBA" id="ARBA00011355"/>
    </source>
</evidence>
<dbReference type="Gene3D" id="3.40.50.620">
    <property type="entry name" value="HUPs"/>
    <property type="match status" value="1"/>
</dbReference>
<dbReference type="PIRSF" id="PIRSF000090">
    <property type="entry name" value="Beta-ETF"/>
    <property type="match status" value="1"/>
</dbReference>
<evidence type="ECO:0000313" key="10">
    <source>
        <dbReference type="Proteomes" id="UP000327294"/>
    </source>
</evidence>
<dbReference type="AlphaFoldDB" id="A0A5P8KGJ4"/>
<keyword evidence="6" id="KW-0249">Electron transport</keyword>
<dbReference type="EMBL" id="CP045096">
    <property type="protein sequence ID" value="QFR01660.1"/>
    <property type="molecule type" value="Genomic_DNA"/>
</dbReference>
<dbReference type="SUPFAM" id="SSF52402">
    <property type="entry name" value="Adenine nucleotide alpha hydrolases-like"/>
    <property type="match status" value="1"/>
</dbReference>
<comment type="subunit">
    <text evidence="3">Heterodimer of an alpha and a beta subunit.</text>
</comment>
<keyword evidence="5" id="KW-0813">Transport</keyword>
<evidence type="ECO:0000313" key="9">
    <source>
        <dbReference type="EMBL" id="QFR01660.1"/>
    </source>
</evidence>
<organism evidence="9 10">
    <name type="scientific">Streptomyces phaeolivaceus</name>
    <dbReference type="NCBI Taxonomy" id="2653200"/>
    <lineage>
        <taxon>Bacteria</taxon>
        <taxon>Bacillati</taxon>
        <taxon>Actinomycetota</taxon>
        <taxon>Actinomycetes</taxon>
        <taxon>Kitasatosporales</taxon>
        <taxon>Streptomycetaceae</taxon>
        <taxon>Streptomyces</taxon>
    </lineage>
</organism>
<evidence type="ECO:0000259" key="8">
    <source>
        <dbReference type="SMART" id="SM00893"/>
    </source>
</evidence>
<accession>A0A5P8KGJ4</accession>
<evidence type="ECO:0000256" key="1">
    <source>
        <dbReference type="ARBA" id="ARBA00001974"/>
    </source>
</evidence>
<dbReference type="Pfam" id="PF01012">
    <property type="entry name" value="ETF"/>
    <property type="match status" value="1"/>
</dbReference>